<dbReference type="Gene3D" id="3.40.50.300">
    <property type="entry name" value="P-loop containing nucleotide triphosphate hydrolases"/>
    <property type="match status" value="1"/>
</dbReference>
<organism evidence="1 2">
    <name type="scientific">Paractinoplanes durhamensis</name>
    <dbReference type="NCBI Taxonomy" id="113563"/>
    <lineage>
        <taxon>Bacteria</taxon>
        <taxon>Bacillati</taxon>
        <taxon>Actinomycetota</taxon>
        <taxon>Actinomycetes</taxon>
        <taxon>Micromonosporales</taxon>
        <taxon>Micromonosporaceae</taxon>
        <taxon>Paractinoplanes</taxon>
    </lineage>
</organism>
<evidence type="ECO:0000313" key="1">
    <source>
        <dbReference type="EMBL" id="GIE00558.1"/>
    </source>
</evidence>
<gene>
    <name evidence="1" type="ORF">Adu01nite_19080</name>
</gene>
<dbReference type="RefSeq" id="WP_203726198.1">
    <property type="nucleotide sequence ID" value="NZ_BAAATX010000031.1"/>
</dbReference>
<dbReference type="InterPro" id="IPR027417">
    <property type="entry name" value="P-loop_NTPase"/>
</dbReference>
<name>A0ABQ3YSL2_9ACTN</name>
<keyword evidence="2" id="KW-1185">Reference proteome</keyword>
<proteinExistence type="predicted"/>
<protein>
    <recommendedName>
        <fullName evidence="3">Shikimate kinase</fullName>
    </recommendedName>
</protein>
<evidence type="ECO:0000313" key="2">
    <source>
        <dbReference type="Proteomes" id="UP000637628"/>
    </source>
</evidence>
<accession>A0ABQ3YSL2</accession>
<dbReference type="Proteomes" id="UP000637628">
    <property type="component" value="Unassembled WGS sequence"/>
</dbReference>
<sequence>MPAPTLLFIIGPPAVGKAAVGHEIAERTGFPLFHNHMTIEPVLRFFEFGSPPFARLVEGFRSALFEEVAASELPGMIFTYVWAFDLPACDESVDRYAKAFRAAGARILYVELETTQEERLRRNEHEWRLAEKPSKRDVTRSRELLLELDAGHRLNSTDEFTGNPDYLRVDNTDLPPAETAERVITHFELPRHTPAPVAGPSE</sequence>
<dbReference type="EMBL" id="BOML01000018">
    <property type="protein sequence ID" value="GIE00558.1"/>
    <property type="molecule type" value="Genomic_DNA"/>
</dbReference>
<dbReference type="SUPFAM" id="SSF52540">
    <property type="entry name" value="P-loop containing nucleoside triphosphate hydrolases"/>
    <property type="match status" value="1"/>
</dbReference>
<comment type="caution">
    <text evidence="1">The sequence shown here is derived from an EMBL/GenBank/DDBJ whole genome shotgun (WGS) entry which is preliminary data.</text>
</comment>
<evidence type="ECO:0008006" key="3">
    <source>
        <dbReference type="Google" id="ProtNLM"/>
    </source>
</evidence>
<reference evidence="1 2" key="1">
    <citation type="submission" date="2021-01" db="EMBL/GenBank/DDBJ databases">
        <title>Whole genome shotgun sequence of Actinoplanes durhamensis NBRC 14914.</title>
        <authorList>
            <person name="Komaki H."/>
            <person name="Tamura T."/>
        </authorList>
    </citation>
    <scope>NUCLEOTIDE SEQUENCE [LARGE SCALE GENOMIC DNA]</scope>
    <source>
        <strain evidence="1 2">NBRC 14914</strain>
    </source>
</reference>